<accession>A0A8X6GXB4</accession>
<proteinExistence type="predicted"/>
<dbReference type="AlphaFoldDB" id="A0A8X6GXB4"/>
<reference evidence="2" key="1">
    <citation type="submission" date="2020-07" db="EMBL/GenBank/DDBJ databases">
        <title>Multicomponent nature underlies the extraordinary mechanical properties of spider dragline silk.</title>
        <authorList>
            <person name="Kono N."/>
            <person name="Nakamura H."/>
            <person name="Mori M."/>
            <person name="Yoshida Y."/>
            <person name="Ohtoshi R."/>
            <person name="Malay A.D."/>
            <person name="Moran D.A.P."/>
            <person name="Tomita M."/>
            <person name="Numata K."/>
            <person name="Arakawa K."/>
        </authorList>
    </citation>
    <scope>NUCLEOTIDE SEQUENCE</scope>
</reference>
<keyword evidence="3" id="KW-1185">Reference proteome</keyword>
<dbReference type="EMBL" id="BMAO01006727">
    <property type="protein sequence ID" value="GFR10910.1"/>
    <property type="molecule type" value="Genomic_DNA"/>
</dbReference>
<name>A0A8X6GXB4_TRICU</name>
<organism evidence="2 3">
    <name type="scientific">Trichonephila clavata</name>
    <name type="common">Joro spider</name>
    <name type="synonym">Nephila clavata</name>
    <dbReference type="NCBI Taxonomy" id="2740835"/>
    <lineage>
        <taxon>Eukaryota</taxon>
        <taxon>Metazoa</taxon>
        <taxon>Ecdysozoa</taxon>
        <taxon>Arthropoda</taxon>
        <taxon>Chelicerata</taxon>
        <taxon>Arachnida</taxon>
        <taxon>Araneae</taxon>
        <taxon>Araneomorphae</taxon>
        <taxon>Entelegynae</taxon>
        <taxon>Araneoidea</taxon>
        <taxon>Nephilidae</taxon>
        <taxon>Trichonephila</taxon>
    </lineage>
</organism>
<sequence length="71" mass="8138">MKMSIKNEKGTEQPSERPRLSRDWPDRKLLQVRNPFDFSGVVGFPYVWIHLYANAVDFSTPTTGKIPDSQG</sequence>
<gene>
    <name evidence="2" type="ORF">TNCT_409851</name>
</gene>
<comment type="caution">
    <text evidence="2">The sequence shown here is derived from an EMBL/GenBank/DDBJ whole genome shotgun (WGS) entry which is preliminary data.</text>
</comment>
<protein>
    <submittedName>
        <fullName evidence="2">Uncharacterized protein</fullName>
    </submittedName>
</protein>
<evidence type="ECO:0000313" key="2">
    <source>
        <dbReference type="EMBL" id="GFR10910.1"/>
    </source>
</evidence>
<evidence type="ECO:0000256" key="1">
    <source>
        <dbReference type="SAM" id="MobiDB-lite"/>
    </source>
</evidence>
<evidence type="ECO:0000313" key="3">
    <source>
        <dbReference type="Proteomes" id="UP000887116"/>
    </source>
</evidence>
<feature type="region of interest" description="Disordered" evidence="1">
    <location>
        <begin position="1"/>
        <end position="24"/>
    </location>
</feature>
<dbReference type="Proteomes" id="UP000887116">
    <property type="component" value="Unassembled WGS sequence"/>
</dbReference>